<sequence length="91" mass="10359">MNKFESYSIEFIKIEAEAAGLTATFDNNAFTIFCHSSNQIICTNLSLKDALVIADNSEFSAFKRKVNQSFDYDLYNMDYDQADFLTVTSLQ</sequence>
<dbReference type="PATRIC" id="fig|1341683.3.peg.2961"/>
<protein>
    <submittedName>
        <fullName evidence="1">Uncharacterized protein</fullName>
    </submittedName>
</protein>
<dbReference type="EMBL" id="AYEU01000015">
    <property type="protein sequence ID" value="ESK47519.1"/>
    <property type="molecule type" value="Genomic_DNA"/>
</dbReference>
<dbReference type="HOGENOM" id="CLU_2420270_0_0_6"/>
<evidence type="ECO:0000313" key="1">
    <source>
        <dbReference type="EMBL" id="ESK47519.1"/>
    </source>
</evidence>
<evidence type="ECO:0000313" key="2">
    <source>
        <dbReference type="Proteomes" id="UP000018418"/>
    </source>
</evidence>
<proteinExistence type="predicted"/>
<reference evidence="1 2" key="1">
    <citation type="submission" date="2013-10" db="EMBL/GenBank/DDBJ databases">
        <title>The Genome Sequence of Acinetobacter brisouii CIP 110357.</title>
        <authorList>
            <consortium name="The Broad Institute Genomics Platform"/>
            <consortium name="The Broad Institute Genome Sequencing Center for Infectious Disease"/>
            <person name="Cerqueira G."/>
            <person name="Feldgarden M."/>
            <person name="Courvalin P."/>
            <person name="Grillot-Courvalin C."/>
            <person name="Clermont D."/>
            <person name="Rocha E."/>
            <person name="Yoon E.-J."/>
            <person name="Nemec A."/>
            <person name="Young S.K."/>
            <person name="Zeng Q."/>
            <person name="Gargeya S."/>
            <person name="Fitzgerald M."/>
            <person name="Abouelleil A."/>
            <person name="Alvarado L."/>
            <person name="Berlin A.M."/>
            <person name="Chapman S.B."/>
            <person name="Gainer-Dewar J."/>
            <person name="Goldberg J."/>
            <person name="Gnerre S."/>
            <person name="Griggs A."/>
            <person name="Gujja S."/>
            <person name="Hansen M."/>
            <person name="Howarth C."/>
            <person name="Imamovic A."/>
            <person name="Ireland A."/>
            <person name="Larimer J."/>
            <person name="McCowan C."/>
            <person name="Murphy C."/>
            <person name="Pearson M."/>
            <person name="Poon T.W."/>
            <person name="Priest M."/>
            <person name="Roberts A."/>
            <person name="Saif S."/>
            <person name="Shea T."/>
            <person name="Sykes S."/>
            <person name="Wortman J."/>
            <person name="Nusbaum C."/>
            <person name="Birren B."/>
        </authorList>
    </citation>
    <scope>NUCLEOTIDE SEQUENCE [LARGE SCALE GENOMIC DNA]</scope>
    <source>
        <strain evidence="1 2">CIP 110357</strain>
    </source>
</reference>
<organism evidence="1 2">
    <name type="scientific">Acinetobacter brisouii CIP 110357</name>
    <dbReference type="NCBI Taxonomy" id="1341683"/>
    <lineage>
        <taxon>Bacteria</taxon>
        <taxon>Pseudomonadati</taxon>
        <taxon>Pseudomonadota</taxon>
        <taxon>Gammaproteobacteria</taxon>
        <taxon>Moraxellales</taxon>
        <taxon>Moraxellaceae</taxon>
        <taxon>Acinetobacter</taxon>
    </lineage>
</organism>
<accession>V2VJ10</accession>
<comment type="caution">
    <text evidence="1">The sequence shown here is derived from an EMBL/GenBank/DDBJ whole genome shotgun (WGS) entry which is preliminary data.</text>
</comment>
<gene>
    <name evidence="1" type="ORF">P255_03001</name>
</gene>
<dbReference type="AlphaFoldDB" id="V2VJ10"/>
<keyword evidence="2" id="KW-1185">Reference proteome</keyword>
<dbReference type="RefSeq" id="WP_004904554.1">
    <property type="nucleotide sequence ID" value="NZ_BBTI01000016.1"/>
</dbReference>
<name>V2VJ10_9GAMM</name>
<dbReference type="Proteomes" id="UP000018418">
    <property type="component" value="Unassembled WGS sequence"/>
</dbReference>